<dbReference type="InParanoid" id="Q8TUH9"/>
<dbReference type="HOGENOM" id="CLU_1017842_0_0_2"/>
<dbReference type="PANTHER" id="PTHR44145">
    <property type="entry name" value="DNAJ HOMOLOG SUBFAMILY A MEMBER 3, MITOCHONDRIAL"/>
    <property type="match status" value="1"/>
</dbReference>
<dbReference type="CDD" id="cd06257">
    <property type="entry name" value="DnaJ"/>
    <property type="match status" value="1"/>
</dbReference>
<reference evidence="5 6" key="1">
    <citation type="journal article" date="2002" name="Genome Res.">
        <title>The genome of Methanosarcina acetivorans reveals extensive metabolic and physiological diversity.</title>
        <authorList>
            <person name="Galagan J.E."/>
            <person name="Nusbaum C."/>
            <person name="Roy A."/>
            <person name="Endrizzi M.G."/>
            <person name="Macdonald P."/>
            <person name="FitzHugh W."/>
            <person name="Calvo S."/>
            <person name="Engels R."/>
            <person name="Smirnov S."/>
            <person name="Atnoor D."/>
            <person name="Brown A."/>
            <person name="Allen N."/>
            <person name="Naylor J."/>
            <person name="Stange-Thomann N."/>
            <person name="DeArellano K."/>
            <person name="Johnson R."/>
            <person name="Linton L."/>
            <person name="McEwan P."/>
            <person name="McKernan K."/>
            <person name="Talamas J."/>
            <person name="Tirrell A."/>
            <person name="Ye W."/>
            <person name="Zimmer A."/>
            <person name="Barber R.D."/>
            <person name="Cann I."/>
            <person name="Graham D.E."/>
            <person name="Grahame D.A."/>
            <person name="Guss A."/>
            <person name="Hedderich R."/>
            <person name="Ingram-Smith C."/>
            <person name="Kuettner C.H."/>
            <person name="Krzycki J.A."/>
            <person name="Leigh J.A."/>
            <person name="Li W."/>
            <person name="Liu J."/>
            <person name="Mukhopadhyay B."/>
            <person name="Reeve J.N."/>
            <person name="Smith K."/>
            <person name="Springer T.A."/>
            <person name="Umayam L.A."/>
            <person name="White O."/>
            <person name="White R.H."/>
            <person name="de Macario E.C."/>
            <person name="Ferry J.G."/>
            <person name="Jarrell K.F."/>
            <person name="Jing H."/>
            <person name="Macario A.J.L."/>
            <person name="Paulsen I."/>
            <person name="Pritchett M."/>
            <person name="Sowers K.R."/>
            <person name="Swanson R.V."/>
            <person name="Zinder S.H."/>
            <person name="Lander E."/>
            <person name="Metcalf W.W."/>
            <person name="Birren B."/>
        </authorList>
    </citation>
    <scope>NUCLEOTIDE SEQUENCE [LARGE SCALE GENOMIC DNA]</scope>
    <source>
        <strain evidence="6">ATCC 35395 / DSM 2834 / JCM 12185 / C2A</strain>
    </source>
</reference>
<keyword evidence="6" id="KW-1185">Reference proteome</keyword>
<keyword evidence="3" id="KW-1133">Transmembrane helix</keyword>
<dbReference type="InterPro" id="IPR036869">
    <property type="entry name" value="J_dom_sf"/>
</dbReference>
<dbReference type="PhylomeDB" id="Q8TUH9"/>
<dbReference type="SMART" id="SM00271">
    <property type="entry name" value="DnaJ"/>
    <property type="match status" value="1"/>
</dbReference>
<dbReference type="AlphaFoldDB" id="Q8TUH9"/>
<keyword evidence="3" id="KW-0812">Transmembrane</keyword>
<feature type="region of interest" description="Disordered" evidence="2">
    <location>
        <begin position="130"/>
        <end position="149"/>
    </location>
</feature>
<evidence type="ECO:0000313" key="6">
    <source>
        <dbReference type="Proteomes" id="UP000002487"/>
    </source>
</evidence>
<keyword evidence="3" id="KW-0472">Membrane</keyword>
<sequence>MLNYTGSEGWKAVDYYQLFDIPRGANPEEIENRYHYFAKKYHPDRAKSPDAHEKFIKIKEAYEILKDPQKRKAYDMFLPPEEKATEISANSENPGNREVTQESLVPEVPEIPSGSKSPFRSTTISYVSFKSSSDPLSSAQSNSSPETDTVDWSRYVYSGKKQDSEDEDPSGKSKGENADWSSVKVSYQGLLEEVDDSKHKENFSAGSFLMKVFAFALVMIFLLATVAVVAPGQLKAMWIESVVNLFAKII</sequence>
<dbReference type="PRINTS" id="PR00625">
    <property type="entry name" value="JDOMAIN"/>
</dbReference>
<dbReference type="PANTHER" id="PTHR44145:SF3">
    <property type="entry name" value="DNAJ HOMOLOG SUBFAMILY A MEMBER 3, MITOCHONDRIAL"/>
    <property type="match status" value="1"/>
</dbReference>
<evidence type="ECO:0000256" key="3">
    <source>
        <dbReference type="SAM" id="Phobius"/>
    </source>
</evidence>
<dbReference type="InterPro" id="IPR001623">
    <property type="entry name" value="DnaJ_domain"/>
</dbReference>
<keyword evidence="1" id="KW-0143">Chaperone</keyword>
<dbReference type="STRING" id="188937.MA_0088"/>
<dbReference type="EnsemblBacteria" id="AAM03542">
    <property type="protein sequence ID" value="AAM03542"/>
    <property type="gene ID" value="MA_0088"/>
</dbReference>
<dbReference type="SUPFAM" id="SSF46565">
    <property type="entry name" value="Chaperone J-domain"/>
    <property type="match status" value="1"/>
</dbReference>
<dbReference type="PROSITE" id="PS50076">
    <property type="entry name" value="DNAJ_2"/>
    <property type="match status" value="1"/>
</dbReference>
<name>Q8TUH9_METAC</name>
<dbReference type="PROSITE" id="PS00636">
    <property type="entry name" value="DNAJ_1"/>
    <property type="match status" value="1"/>
</dbReference>
<dbReference type="Pfam" id="PF00226">
    <property type="entry name" value="DnaJ"/>
    <property type="match status" value="1"/>
</dbReference>
<evidence type="ECO:0000259" key="4">
    <source>
        <dbReference type="PROSITE" id="PS50076"/>
    </source>
</evidence>
<accession>Q8TUH9</accession>
<dbReference type="Gene3D" id="1.10.287.110">
    <property type="entry name" value="DnaJ domain"/>
    <property type="match status" value="1"/>
</dbReference>
<evidence type="ECO:0000313" key="5">
    <source>
        <dbReference type="EMBL" id="AAM03542.1"/>
    </source>
</evidence>
<dbReference type="EMBL" id="AE010299">
    <property type="protein sequence ID" value="AAM03542.1"/>
    <property type="molecule type" value="Genomic_DNA"/>
</dbReference>
<protein>
    <submittedName>
        <fullName evidence="5">DnaJ protein</fullName>
    </submittedName>
</protein>
<dbReference type="KEGG" id="mac:MA_0088"/>
<proteinExistence type="predicted"/>
<dbReference type="InterPro" id="IPR018253">
    <property type="entry name" value="DnaJ_domain_CS"/>
</dbReference>
<dbReference type="InterPro" id="IPR051938">
    <property type="entry name" value="Apopto_cytoskel_mod"/>
</dbReference>
<gene>
    <name evidence="5" type="ordered locus">MA_0088</name>
</gene>
<evidence type="ECO:0000256" key="2">
    <source>
        <dbReference type="SAM" id="MobiDB-lite"/>
    </source>
</evidence>
<organism evidence="5 6">
    <name type="scientific">Methanosarcina acetivorans (strain ATCC 35395 / DSM 2834 / JCM 12185 / C2A)</name>
    <dbReference type="NCBI Taxonomy" id="188937"/>
    <lineage>
        <taxon>Archaea</taxon>
        <taxon>Methanobacteriati</taxon>
        <taxon>Methanobacteriota</taxon>
        <taxon>Stenosarchaea group</taxon>
        <taxon>Methanomicrobia</taxon>
        <taxon>Methanosarcinales</taxon>
        <taxon>Methanosarcinaceae</taxon>
        <taxon>Methanosarcina</taxon>
    </lineage>
</organism>
<feature type="region of interest" description="Disordered" evidence="2">
    <location>
        <begin position="85"/>
        <end position="119"/>
    </location>
</feature>
<dbReference type="Proteomes" id="UP000002487">
    <property type="component" value="Chromosome"/>
</dbReference>
<evidence type="ECO:0000256" key="1">
    <source>
        <dbReference type="ARBA" id="ARBA00023186"/>
    </source>
</evidence>
<feature type="compositionally biased region" description="Polar residues" evidence="2">
    <location>
        <begin position="130"/>
        <end position="147"/>
    </location>
</feature>
<feature type="domain" description="J" evidence="4">
    <location>
        <begin position="14"/>
        <end position="78"/>
    </location>
</feature>
<feature type="transmembrane region" description="Helical" evidence="3">
    <location>
        <begin position="208"/>
        <end position="230"/>
    </location>
</feature>